<feature type="transmembrane region" description="Helical" evidence="10">
    <location>
        <begin position="224"/>
        <end position="247"/>
    </location>
</feature>
<dbReference type="GO" id="GO:0035673">
    <property type="term" value="F:oligopeptide transmembrane transporter activity"/>
    <property type="evidence" value="ECO:0007669"/>
    <property type="project" value="InterPro"/>
</dbReference>
<dbReference type="InterPro" id="IPR004813">
    <property type="entry name" value="OPT"/>
</dbReference>
<feature type="transmembrane region" description="Helical" evidence="10">
    <location>
        <begin position="117"/>
        <end position="137"/>
    </location>
</feature>
<keyword evidence="12" id="KW-1185">Reference proteome</keyword>
<keyword evidence="8 10" id="KW-0472">Membrane</keyword>
<comment type="caution">
    <text evidence="11">The sequence shown here is derived from an EMBL/GenBank/DDBJ whole genome shotgun (WGS) entry which is preliminary data.</text>
</comment>
<sequence length="820" mass="92406">MNKIRAILKGDNQGEDKISNVNTDEIDSSDHYSNEKTTQPNIEHKVVNDDYEADRKLHDLDLVVSKSQEFDPITSNLAKDVLDDDYAAVHVEDDSAFPEVRGAVPSFDDPTLPQNTIRAWVLGLILTTIGSAMNMYFSLHSPTITITTMVTSILAYPLGRFWAWAIPNWKLFGLDYLQLNPGPFNIKEHAIITIMANASFNGGAAYATDILLAMNSKQFFGVDFGAGFAVIATLSTNLIGFSLGGLIRKFVVDNPSAIWPQNLVTCTFLTNMHINENHPANGWTISRLWFFLIAFIGSFVYYWFPGYIFSALSYFSWITWIKPNSVTINQIFGSSSGIAMIPNNIALDWNQIAGYIGSPLIPPASTIFTIFLSILIIFWCVVPAISFTNTWYGDYLPISTSGSYDRYQNKYNVSRIVDPKTLTFREDEYKKYSPLFLSTTFAMSYGLSFASILATITHTILFHGKEIKDSFQISYKPDVHNRLMKAYKPLPEWWYAISFLIFFALAIATVRAWDTEMPVWCLIVALIIALVFLIPVAVIYSKTNIAVGLNVITEFIIGYMLPGKPVAMMFFKTFGYITNNQAIGFASDMKLGHYMKIAPRGLFWCQFVAAFWGSLVQVGVLRWAYGAIENLCAPDQANHFTCPNGKVFFNAAIIWGVIGPQRQFSHGQIYYNLLFFFILGAGLPIVNWLILKKWPNSLVRHLNWPVFFSGTGNIPPATPYTYSSYCMVGLLFGWWIKKRFFHWWTKYNYSLSAGLDIGLAWSSLIISLALGLTNTNFPSWWGNNVVYTADFLQTGDPDAGIVPNIRKVLAEGEHFGPEKW</sequence>
<evidence type="ECO:0000256" key="5">
    <source>
        <dbReference type="ARBA" id="ARBA00022856"/>
    </source>
</evidence>
<proteinExistence type="inferred from homology"/>
<reference evidence="11" key="1">
    <citation type="submission" date="2022-12" db="EMBL/GenBank/DDBJ databases">
        <authorList>
            <person name="Brejova B."/>
        </authorList>
    </citation>
    <scope>NUCLEOTIDE SEQUENCE</scope>
</reference>
<name>A0A9W4TS72_9ASCO</name>
<gene>
    <name evidence="11" type="ORF">CANVERA_P0628</name>
</gene>
<feature type="transmembrane region" description="Helical" evidence="10">
    <location>
        <begin position="520"/>
        <end position="539"/>
    </location>
</feature>
<comment type="similarity">
    <text evidence="2">Belongs to the oligopeptide OPT transporter family.</text>
</comment>
<dbReference type="GO" id="GO:0016020">
    <property type="term" value="C:membrane"/>
    <property type="evidence" value="ECO:0007669"/>
    <property type="project" value="UniProtKB-SubCell"/>
</dbReference>
<dbReference type="Proteomes" id="UP001152885">
    <property type="component" value="Unassembled WGS sequence"/>
</dbReference>
<keyword evidence="5" id="KW-0571">Peptide transport</keyword>
<evidence type="ECO:0000256" key="1">
    <source>
        <dbReference type="ARBA" id="ARBA00004141"/>
    </source>
</evidence>
<feature type="transmembrane region" description="Helical" evidence="10">
    <location>
        <begin position="367"/>
        <end position="387"/>
    </location>
</feature>
<feature type="region of interest" description="Disordered" evidence="9">
    <location>
        <begin position="14"/>
        <end position="38"/>
    </location>
</feature>
<evidence type="ECO:0000256" key="4">
    <source>
        <dbReference type="ARBA" id="ARBA00022692"/>
    </source>
</evidence>
<accession>A0A9W4TS72</accession>
<evidence type="ECO:0000256" key="7">
    <source>
        <dbReference type="ARBA" id="ARBA00022989"/>
    </source>
</evidence>
<feature type="transmembrane region" description="Helical" evidence="10">
    <location>
        <begin position="493"/>
        <end position="513"/>
    </location>
</feature>
<feature type="transmembrane region" description="Helical" evidence="10">
    <location>
        <begin position="717"/>
        <end position="736"/>
    </location>
</feature>
<evidence type="ECO:0000256" key="9">
    <source>
        <dbReference type="SAM" id="MobiDB-lite"/>
    </source>
</evidence>
<dbReference type="EMBL" id="CANTUO010000001">
    <property type="protein sequence ID" value="CAI5756110.1"/>
    <property type="molecule type" value="Genomic_DNA"/>
</dbReference>
<feature type="transmembrane region" description="Helical" evidence="10">
    <location>
        <begin position="670"/>
        <end position="691"/>
    </location>
</feature>
<evidence type="ECO:0000256" key="10">
    <source>
        <dbReference type="SAM" id="Phobius"/>
    </source>
</evidence>
<evidence type="ECO:0000256" key="6">
    <source>
        <dbReference type="ARBA" id="ARBA00022927"/>
    </source>
</evidence>
<evidence type="ECO:0000313" key="12">
    <source>
        <dbReference type="Proteomes" id="UP001152885"/>
    </source>
</evidence>
<dbReference type="AlphaFoldDB" id="A0A9W4TS72"/>
<dbReference type="NCBIfam" id="TIGR00727">
    <property type="entry name" value="ISP4_OPT"/>
    <property type="match status" value="1"/>
</dbReference>
<feature type="transmembrane region" description="Helical" evidence="10">
    <location>
        <begin position="435"/>
        <end position="461"/>
    </location>
</feature>
<feature type="transmembrane region" description="Helical" evidence="10">
    <location>
        <begin position="637"/>
        <end position="658"/>
    </location>
</feature>
<evidence type="ECO:0000256" key="8">
    <source>
        <dbReference type="ARBA" id="ARBA00023136"/>
    </source>
</evidence>
<feature type="transmembrane region" description="Helical" evidence="10">
    <location>
        <begin position="748"/>
        <end position="772"/>
    </location>
</feature>
<feature type="transmembrane region" description="Helical" evidence="10">
    <location>
        <begin position="144"/>
        <end position="165"/>
    </location>
</feature>
<dbReference type="OrthoDB" id="9986677at2759"/>
<protein>
    <submittedName>
        <fullName evidence="11">Uncharacterized protein</fullName>
    </submittedName>
</protein>
<feature type="transmembrane region" description="Helical" evidence="10">
    <location>
        <begin position="288"/>
        <end position="304"/>
    </location>
</feature>
<dbReference type="PANTHER" id="PTHR22601">
    <property type="entry name" value="ISP4 LIKE PROTEIN"/>
    <property type="match status" value="1"/>
</dbReference>
<feature type="transmembrane region" description="Helical" evidence="10">
    <location>
        <begin position="601"/>
        <end position="625"/>
    </location>
</feature>
<dbReference type="Pfam" id="PF03169">
    <property type="entry name" value="OPT"/>
    <property type="match status" value="1"/>
</dbReference>
<evidence type="ECO:0000313" key="11">
    <source>
        <dbReference type="EMBL" id="CAI5756110.1"/>
    </source>
</evidence>
<comment type="subcellular location">
    <subcellularLocation>
        <location evidence="1">Membrane</location>
        <topology evidence="1">Multi-pass membrane protein</topology>
    </subcellularLocation>
</comment>
<keyword evidence="6" id="KW-0653">Protein transport</keyword>
<keyword evidence="4 10" id="KW-0812">Transmembrane</keyword>
<keyword evidence="7 10" id="KW-1133">Transmembrane helix</keyword>
<evidence type="ECO:0000256" key="3">
    <source>
        <dbReference type="ARBA" id="ARBA00022448"/>
    </source>
</evidence>
<dbReference type="NCBIfam" id="TIGR00728">
    <property type="entry name" value="OPT_sfam"/>
    <property type="match status" value="1"/>
</dbReference>
<dbReference type="GO" id="GO:0015031">
    <property type="term" value="P:protein transport"/>
    <property type="evidence" value="ECO:0007669"/>
    <property type="project" value="UniProtKB-KW"/>
</dbReference>
<keyword evidence="3" id="KW-0813">Transport</keyword>
<evidence type="ECO:0000256" key="2">
    <source>
        <dbReference type="ARBA" id="ARBA00008807"/>
    </source>
</evidence>
<dbReference type="InterPro" id="IPR004648">
    <property type="entry name" value="Oligpept_transpt"/>
</dbReference>
<organism evidence="11 12">
    <name type="scientific">Candida verbasci</name>
    <dbReference type="NCBI Taxonomy" id="1227364"/>
    <lineage>
        <taxon>Eukaryota</taxon>
        <taxon>Fungi</taxon>
        <taxon>Dikarya</taxon>
        <taxon>Ascomycota</taxon>
        <taxon>Saccharomycotina</taxon>
        <taxon>Pichiomycetes</taxon>
        <taxon>Debaryomycetaceae</taxon>
        <taxon>Candida/Lodderomyces clade</taxon>
        <taxon>Candida</taxon>
    </lineage>
</organism>